<evidence type="ECO:0000313" key="3">
    <source>
        <dbReference type="Proteomes" id="UP000244755"/>
    </source>
</evidence>
<geneLocation type="plasmid" evidence="2 3">
    <name>unnamed1</name>
</geneLocation>
<keyword evidence="3" id="KW-1185">Reference proteome</keyword>
<dbReference type="EMBL" id="CP028845">
    <property type="protein sequence ID" value="AWB26042.1"/>
    <property type="molecule type" value="Genomic_DNA"/>
</dbReference>
<dbReference type="KEGG" id="mee:DA075_34750"/>
<sequence length="255" mass="27869">MRDDERRAGRPDPGLGVMEADETVDAAVAFEALRASVERVGREVHAETARLREDMTAALYRAEMAGTPVDYSADLGRLVQELATVSGRLNAIERLPALHQDAERTVTLLQNTSEGLVRDAVQRLDARAAEFLRETRVLKARKWPAWMSDERNWLASVGVVGGMAGFYLGVMAVLVLPGLLPFGSAERVATQILGMESWQAGVRLMEFENPVGLRQLAAAGELMRENATVIAACRQTVAKTGKDQPCTITVPVERK</sequence>
<evidence type="ECO:0000256" key="1">
    <source>
        <dbReference type="SAM" id="Phobius"/>
    </source>
</evidence>
<reference evidence="2 3" key="1">
    <citation type="submission" date="2018-04" db="EMBL/GenBank/DDBJ databases">
        <title>Methylobacterium sp. PR1016A genome.</title>
        <authorList>
            <person name="Park W."/>
        </authorList>
    </citation>
    <scope>NUCLEOTIDE SEQUENCE [LARGE SCALE GENOMIC DNA]</scope>
    <source>
        <strain evidence="2 3">PR1016A</strain>
        <plasmid evidence="2 3">unnamed1</plasmid>
    </source>
</reference>
<dbReference type="Pfam" id="PF19613">
    <property type="entry name" value="DUF6118"/>
    <property type="match status" value="1"/>
</dbReference>
<name>A0A2R4WWW7_9HYPH</name>
<evidence type="ECO:0000313" key="2">
    <source>
        <dbReference type="EMBL" id="AWB26042.1"/>
    </source>
</evidence>
<feature type="transmembrane region" description="Helical" evidence="1">
    <location>
        <begin position="153"/>
        <end position="180"/>
    </location>
</feature>
<dbReference type="InterPro" id="IPR046121">
    <property type="entry name" value="DUF6118"/>
</dbReference>
<proteinExistence type="predicted"/>
<dbReference type="AlphaFoldDB" id="A0A2R4WWW7"/>
<organism evidence="2 3">
    <name type="scientific">Methylobacterium currus</name>
    <dbReference type="NCBI Taxonomy" id="2051553"/>
    <lineage>
        <taxon>Bacteria</taxon>
        <taxon>Pseudomonadati</taxon>
        <taxon>Pseudomonadota</taxon>
        <taxon>Alphaproteobacteria</taxon>
        <taxon>Hyphomicrobiales</taxon>
        <taxon>Methylobacteriaceae</taxon>
        <taxon>Methylobacterium</taxon>
    </lineage>
</organism>
<dbReference type="OrthoDB" id="8021111at2"/>
<keyword evidence="1" id="KW-1133">Transmembrane helix</keyword>
<keyword evidence="1" id="KW-0812">Transmembrane</keyword>
<dbReference type="RefSeq" id="WP_099957619.1">
    <property type="nucleotide sequence ID" value="NZ_CP028845.1"/>
</dbReference>
<dbReference type="Proteomes" id="UP000244755">
    <property type="component" value="Plasmid unnamed1"/>
</dbReference>
<accession>A0A2R4WWW7</accession>
<protein>
    <submittedName>
        <fullName evidence="2">Uncharacterized protein</fullName>
    </submittedName>
</protein>
<gene>
    <name evidence="2" type="ORF">DA075_34750</name>
</gene>
<keyword evidence="2" id="KW-0614">Plasmid</keyword>
<keyword evidence="1" id="KW-0472">Membrane</keyword>